<keyword evidence="4" id="KW-0633">Potassium transport</keyword>
<evidence type="ECO:0000256" key="6">
    <source>
        <dbReference type="ARBA" id="ARBA00022958"/>
    </source>
</evidence>
<evidence type="ECO:0000256" key="10">
    <source>
        <dbReference type="ARBA" id="ARBA00023201"/>
    </source>
</evidence>
<evidence type="ECO:0000259" key="14">
    <source>
        <dbReference type="Pfam" id="PF01699"/>
    </source>
</evidence>
<dbReference type="GO" id="GO:0015297">
    <property type="term" value="F:antiporter activity"/>
    <property type="evidence" value="ECO:0007669"/>
    <property type="project" value="UniProtKB-KW"/>
</dbReference>
<feature type="transmembrane region" description="Helical" evidence="13">
    <location>
        <begin position="169"/>
        <end position="186"/>
    </location>
</feature>
<dbReference type="InterPro" id="IPR051359">
    <property type="entry name" value="CaCA_antiporter"/>
</dbReference>
<evidence type="ECO:0000256" key="9">
    <source>
        <dbReference type="ARBA" id="ARBA00023136"/>
    </source>
</evidence>
<dbReference type="GO" id="GO:0006814">
    <property type="term" value="P:sodium ion transport"/>
    <property type="evidence" value="ECO:0007669"/>
    <property type="project" value="UniProtKB-KW"/>
</dbReference>
<dbReference type="PANTHER" id="PTHR12266">
    <property type="entry name" value="NA+/CA2+ K+ INDEPENDENT EXCHANGER"/>
    <property type="match status" value="1"/>
</dbReference>
<keyword evidence="3" id="KW-0050">Antiport</keyword>
<feature type="compositionally biased region" description="Acidic residues" evidence="12">
    <location>
        <begin position="43"/>
        <end position="56"/>
    </location>
</feature>
<evidence type="ECO:0000256" key="12">
    <source>
        <dbReference type="SAM" id="MobiDB-lite"/>
    </source>
</evidence>
<protein>
    <recommendedName>
        <fullName evidence="14">Sodium/calcium exchanger membrane region domain-containing protein</fullName>
    </recommendedName>
</protein>
<evidence type="ECO:0000256" key="5">
    <source>
        <dbReference type="ARBA" id="ARBA00022692"/>
    </source>
</evidence>
<feature type="transmembrane region" description="Helical" evidence="13">
    <location>
        <begin position="192"/>
        <end position="216"/>
    </location>
</feature>
<keyword evidence="10" id="KW-0739">Sodium transport</keyword>
<comment type="similarity">
    <text evidence="11">Belongs to the Ca(2+):cation antiporter (CaCA) (TC 2.A.19) family. Cation/calcium exchanger (CCX) subfamily.</text>
</comment>
<gene>
    <name evidence="15" type="ORF">LITE_LOCUS23796</name>
</gene>
<keyword evidence="16" id="KW-1185">Reference proteome</keyword>
<feature type="domain" description="Sodium/calcium exchanger membrane region" evidence="14">
    <location>
        <begin position="173"/>
        <end position="244"/>
    </location>
</feature>
<dbReference type="Gene3D" id="1.20.1420.30">
    <property type="entry name" value="NCX, central ion-binding region"/>
    <property type="match status" value="1"/>
</dbReference>
<comment type="caution">
    <text evidence="15">The sequence shown here is derived from an EMBL/GenBank/DDBJ whole genome shotgun (WGS) entry which is preliminary data.</text>
</comment>
<keyword evidence="6" id="KW-0630">Potassium</keyword>
<comment type="subcellular location">
    <subcellularLocation>
        <location evidence="1">Membrane</location>
        <topology evidence="1">Multi-pass membrane protein</topology>
    </subcellularLocation>
</comment>
<evidence type="ECO:0000256" key="11">
    <source>
        <dbReference type="ARBA" id="ARBA00038187"/>
    </source>
</evidence>
<feature type="transmembrane region" description="Helical" evidence="13">
    <location>
        <begin position="139"/>
        <end position="157"/>
    </location>
</feature>
<dbReference type="InterPro" id="IPR044880">
    <property type="entry name" value="NCX_ion-bd_dom_sf"/>
</dbReference>
<dbReference type="InterPro" id="IPR004837">
    <property type="entry name" value="NaCa_Exmemb"/>
</dbReference>
<keyword evidence="7 13" id="KW-1133">Transmembrane helix</keyword>
<reference evidence="15" key="1">
    <citation type="submission" date="2022-08" db="EMBL/GenBank/DDBJ databases">
        <authorList>
            <person name="Gutierrez-Valencia J."/>
        </authorList>
    </citation>
    <scope>NUCLEOTIDE SEQUENCE</scope>
</reference>
<evidence type="ECO:0000313" key="16">
    <source>
        <dbReference type="Proteomes" id="UP001154282"/>
    </source>
</evidence>
<dbReference type="GO" id="GO:0016020">
    <property type="term" value="C:membrane"/>
    <property type="evidence" value="ECO:0007669"/>
    <property type="project" value="UniProtKB-SubCell"/>
</dbReference>
<evidence type="ECO:0000256" key="13">
    <source>
        <dbReference type="SAM" id="Phobius"/>
    </source>
</evidence>
<name>A0AAV0LG12_9ROSI</name>
<dbReference type="AlphaFoldDB" id="A0AAV0LG12"/>
<evidence type="ECO:0000313" key="15">
    <source>
        <dbReference type="EMBL" id="CAI0433298.1"/>
    </source>
</evidence>
<proteinExistence type="inferred from homology"/>
<organism evidence="15 16">
    <name type="scientific">Linum tenue</name>
    <dbReference type="NCBI Taxonomy" id="586396"/>
    <lineage>
        <taxon>Eukaryota</taxon>
        <taxon>Viridiplantae</taxon>
        <taxon>Streptophyta</taxon>
        <taxon>Embryophyta</taxon>
        <taxon>Tracheophyta</taxon>
        <taxon>Spermatophyta</taxon>
        <taxon>Magnoliopsida</taxon>
        <taxon>eudicotyledons</taxon>
        <taxon>Gunneridae</taxon>
        <taxon>Pentapetalae</taxon>
        <taxon>rosids</taxon>
        <taxon>fabids</taxon>
        <taxon>Malpighiales</taxon>
        <taxon>Linaceae</taxon>
        <taxon>Linum</taxon>
    </lineage>
</organism>
<sequence length="250" mass="27321">MYWSNGIKDPGGVILCGGCGSDTPSSSCESGLSTPILMKERDDDVVEGGEPQEEQQQETKGRTELRRFGFTPRESTPCRLMISIVEMPLYLPRRLTIPVVCEQRWSRPITIASLILSPILLSTLWVAQYENPQFETCVSVYGIGSLIGITLGVLAFLTTEESTPPEKCLLLWLAGGFLMSVTWSYITAQELVALLVSLGYIFGISPSILGLTVLAWGNSLSDLITNSTMAINGGWFGLLGRSNCYDHNSL</sequence>
<feature type="region of interest" description="Disordered" evidence="12">
    <location>
        <begin position="43"/>
        <end position="62"/>
    </location>
</feature>
<keyword evidence="9 13" id="KW-0472">Membrane</keyword>
<evidence type="ECO:0000256" key="7">
    <source>
        <dbReference type="ARBA" id="ARBA00022989"/>
    </source>
</evidence>
<keyword evidence="5 13" id="KW-0812">Transmembrane</keyword>
<evidence type="ECO:0000256" key="3">
    <source>
        <dbReference type="ARBA" id="ARBA00022449"/>
    </source>
</evidence>
<keyword evidence="2" id="KW-0813">Transport</keyword>
<dbReference type="PANTHER" id="PTHR12266:SF18">
    <property type="entry name" value="CATION_CALCIUM EXCHANGER 2"/>
    <property type="match status" value="1"/>
</dbReference>
<evidence type="ECO:0000256" key="4">
    <source>
        <dbReference type="ARBA" id="ARBA00022538"/>
    </source>
</evidence>
<dbReference type="Proteomes" id="UP001154282">
    <property type="component" value="Unassembled WGS sequence"/>
</dbReference>
<dbReference type="GO" id="GO:0006813">
    <property type="term" value="P:potassium ion transport"/>
    <property type="evidence" value="ECO:0007669"/>
    <property type="project" value="UniProtKB-KW"/>
</dbReference>
<dbReference type="EMBL" id="CAMGYJ010000006">
    <property type="protein sequence ID" value="CAI0433298.1"/>
    <property type="molecule type" value="Genomic_DNA"/>
</dbReference>
<accession>A0AAV0LG12</accession>
<dbReference type="GO" id="GO:0008324">
    <property type="term" value="F:monoatomic cation transmembrane transporter activity"/>
    <property type="evidence" value="ECO:0007669"/>
    <property type="project" value="TreeGrafter"/>
</dbReference>
<keyword evidence="10" id="KW-0406">Ion transport</keyword>
<keyword evidence="8" id="KW-0915">Sodium</keyword>
<evidence type="ECO:0000256" key="2">
    <source>
        <dbReference type="ARBA" id="ARBA00022448"/>
    </source>
</evidence>
<dbReference type="Pfam" id="PF01699">
    <property type="entry name" value="Na_Ca_ex"/>
    <property type="match status" value="1"/>
</dbReference>
<evidence type="ECO:0000256" key="8">
    <source>
        <dbReference type="ARBA" id="ARBA00023053"/>
    </source>
</evidence>
<evidence type="ECO:0000256" key="1">
    <source>
        <dbReference type="ARBA" id="ARBA00004141"/>
    </source>
</evidence>